<sequence>MWPGLSGWLGVFACPAHTMMCGHRTAPLVCVLGTLNDFITSLFFYLRDRNSSTPIASPARKCLFGGRFNVAGSLARWLAGWLADDEVPIRDGGERIIVNSVCAMRS</sequence>
<reference evidence="1" key="1">
    <citation type="submission" date="2018-01" db="EMBL/GenBank/DDBJ databases">
        <title>An insight into the sialome of Amazonian anophelines.</title>
        <authorList>
            <person name="Ribeiro J.M."/>
            <person name="Scarpassa V."/>
            <person name="Calvo E."/>
        </authorList>
    </citation>
    <scope>NUCLEOTIDE SEQUENCE</scope>
</reference>
<dbReference type="EMBL" id="GGFL01012409">
    <property type="protein sequence ID" value="MBW76587.1"/>
    <property type="molecule type" value="Transcribed_RNA"/>
</dbReference>
<accession>A0A2M4DG93</accession>
<proteinExistence type="predicted"/>
<evidence type="ECO:0000313" key="1">
    <source>
        <dbReference type="EMBL" id="MBW76587.1"/>
    </source>
</evidence>
<organism evidence="1">
    <name type="scientific">Anopheles darlingi</name>
    <name type="common">Mosquito</name>
    <dbReference type="NCBI Taxonomy" id="43151"/>
    <lineage>
        <taxon>Eukaryota</taxon>
        <taxon>Metazoa</taxon>
        <taxon>Ecdysozoa</taxon>
        <taxon>Arthropoda</taxon>
        <taxon>Hexapoda</taxon>
        <taxon>Insecta</taxon>
        <taxon>Pterygota</taxon>
        <taxon>Neoptera</taxon>
        <taxon>Endopterygota</taxon>
        <taxon>Diptera</taxon>
        <taxon>Nematocera</taxon>
        <taxon>Culicoidea</taxon>
        <taxon>Culicidae</taxon>
        <taxon>Anophelinae</taxon>
        <taxon>Anopheles</taxon>
    </lineage>
</organism>
<protein>
    <submittedName>
        <fullName evidence="1">Putative secreted protein</fullName>
    </submittedName>
</protein>
<dbReference type="AlphaFoldDB" id="A0A2M4DG93"/>
<name>A0A2M4DG93_ANODA</name>